<dbReference type="InterPro" id="IPR036397">
    <property type="entry name" value="RNaseH_sf"/>
</dbReference>
<gene>
    <name evidence="1" type="ORF">ANN_04073</name>
</gene>
<accession>A0ABQ8T9K2</accession>
<dbReference type="PANTHER" id="PTHR47326">
    <property type="entry name" value="TRANSPOSABLE ELEMENT TC3 TRANSPOSASE-LIKE PROTEIN"/>
    <property type="match status" value="1"/>
</dbReference>
<comment type="caution">
    <text evidence="1">The sequence shown here is derived from an EMBL/GenBank/DDBJ whole genome shotgun (WGS) entry which is preliminary data.</text>
</comment>
<keyword evidence="2" id="KW-1185">Reference proteome</keyword>
<proteinExistence type="predicted"/>
<dbReference type="Gene3D" id="3.30.420.10">
    <property type="entry name" value="Ribonuclease H-like superfamily/Ribonuclease H"/>
    <property type="match status" value="1"/>
</dbReference>
<reference evidence="1 2" key="1">
    <citation type="journal article" date="2022" name="Allergy">
        <title>Genome assembly and annotation of Periplaneta americana reveal a comprehensive cockroach allergen profile.</title>
        <authorList>
            <person name="Wang L."/>
            <person name="Xiong Q."/>
            <person name="Saelim N."/>
            <person name="Wang L."/>
            <person name="Nong W."/>
            <person name="Wan A.T."/>
            <person name="Shi M."/>
            <person name="Liu X."/>
            <person name="Cao Q."/>
            <person name="Hui J.H.L."/>
            <person name="Sookrung N."/>
            <person name="Leung T.F."/>
            <person name="Tungtrongchitr A."/>
            <person name="Tsui S.K.W."/>
        </authorList>
    </citation>
    <scope>NUCLEOTIDE SEQUENCE [LARGE SCALE GENOMIC DNA]</scope>
    <source>
        <strain evidence="1">PWHHKU_190912</strain>
    </source>
</reference>
<evidence type="ECO:0000313" key="2">
    <source>
        <dbReference type="Proteomes" id="UP001148838"/>
    </source>
</evidence>
<dbReference type="Proteomes" id="UP001148838">
    <property type="component" value="Unassembled WGS sequence"/>
</dbReference>
<dbReference type="PANTHER" id="PTHR47326:SF1">
    <property type="entry name" value="HTH PSQ-TYPE DOMAIN-CONTAINING PROTEIN"/>
    <property type="match status" value="1"/>
</dbReference>
<sequence length="166" mass="18984">MAGLCEGGNEPSGSLKAIYTDRDLKLRILWTDEANFKSNGQVNLYNARYWYPVNPHWLREVNYQHVWSLNTWCGFLGQRDIRRGGPIAWPPRSPDLTPLDFFLWGRMKSLAYETPVETAEDLVARVVVGAGEVADIPGVIERVYQNIIRRYNACNEVGGRHIEPHL</sequence>
<organism evidence="1 2">
    <name type="scientific">Periplaneta americana</name>
    <name type="common">American cockroach</name>
    <name type="synonym">Blatta americana</name>
    <dbReference type="NCBI Taxonomy" id="6978"/>
    <lineage>
        <taxon>Eukaryota</taxon>
        <taxon>Metazoa</taxon>
        <taxon>Ecdysozoa</taxon>
        <taxon>Arthropoda</taxon>
        <taxon>Hexapoda</taxon>
        <taxon>Insecta</taxon>
        <taxon>Pterygota</taxon>
        <taxon>Neoptera</taxon>
        <taxon>Polyneoptera</taxon>
        <taxon>Dictyoptera</taxon>
        <taxon>Blattodea</taxon>
        <taxon>Blattoidea</taxon>
        <taxon>Blattidae</taxon>
        <taxon>Blattinae</taxon>
        <taxon>Periplaneta</taxon>
    </lineage>
</organism>
<name>A0ABQ8T9K2_PERAM</name>
<dbReference type="EMBL" id="JAJSOF020000013">
    <property type="protein sequence ID" value="KAJ4442487.1"/>
    <property type="molecule type" value="Genomic_DNA"/>
</dbReference>
<evidence type="ECO:0000313" key="1">
    <source>
        <dbReference type="EMBL" id="KAJ4442487.1"/>
    </source>
</evidence>
<protein>
    <submittedName>
        <fullName evidence="1">Uncharacterized protein</fullName>
    </submittedName>
</protein>